<evidence type="ECO:0000313" key="3">
    <source>
        <dbReference type="Proteomes" id="UP000183809"/>
    </source>
</evidence>
<comment type="caution">
    <text evidence="2">The sequence shown here is derived from an EMBL/GenBank/DDBJ whole genome shotgun (WGS) entry which is preliminary data.</text>
</comment>
<dbReference type="GeneID" id="31015039"/>
<feature type="compositionally biased region" description="Basic and acidic residues" evidence="1">
    <location>
        <begin position="26"/>
        <end position="36"/>
    </location>
</feature>
<feature type="region of interest" description="Disordered" evidence="1">
    <location>
        <begin position="216"/>
        <end position="376"/>
    </location>
</feature>
<feature type="compositionally biased region" description="Polar residues" evidence="1">
    <location>
        <begin position="315"/>
        <end position="324"/>
    </location>
</feature>
<feature type="region of interest" description="Disordered" evidence="1">
    <location>
        <begin position="481"/>
        <end position="502"/>
    </location>
</feature>
<feature type="region of interest" description="Disordered" evidence="1">
    <location>
        <begin position="1"/>
        <end position="168"/>
    </location>
</feature>
<feature type="compositionally biased region" description="Basic residues" evidence="1">
    <location>
        <begin position="40"/>
        <end position="51"/>
    </location>
</feature>
<feature type="compositionally biased region" description="Basic and acidic residues" evidence="1">
    <location>
        <begin position="1"/>
        <end position="11"/>
    </location>
</feature>
<protein>
    <submittedName>
        <fullName evidence="2">Uncharacterized protein</fullName>
    </submittedName>
</protein>
<dbReference type="AlphaFoldDB" id="A0A1J9RX19"/>
<organism evidence="2 3">
    <name type="scientific">Diplodia corticola</name>
    <dbReference type="NCBI Taxonomy" id="236234"/>
    <lineage>
        <taxon>Eukaryota</taxon>
        <taxon>Fungi</taxon>
        <taxon>Dikarya</taxon>
        <taxon>Ascomycota</taxon>
        <taxon>Pezizomycotina</taxon>
        <taxon>Dothideomycetes</taxon>
        <taxon>Dothideomycetes incertae sedis</taxon>
        <taxon>Botryosphaeriales</taxon>
        <taxon>Botryosphaeriaceae</taxon>
        <taxon>Diplodia</taxon>
    </lineage>
</organism>
<feature type="compositionally biased region" description="Basic and acidic residues" evidence="1">
    <location>
        <begin position="137"/>
        <end position="154"/>
    </location>
</feature>
<proteinExistence type="predicted"/>
<dbReference type="OrthoDB" id="2537141at2759"/>
<keyword evidence="3" id="KW-1185">Reference proteome</keyword>
<evidence type="ECO:0000256" key="1">
    <source>
        <dbReference type="SAM" id="MobiDB-lite"/>
    </source>
</evidence>
<accession>A0A1J9RX19</accession>
<name>A0A1J9RX19_9PEZI</name>
<dbReference type="STRING" id="236234.A0A1J9RX19"/>
<dbReference type="EMBL" id="MNUE01000035">
    <property type="protein sequence ID" value="OJD32887.1"/>
    <property type="molecule type" value="Genomic_DNA"/>
</dbReference>
<gene>
    <name evidence="2" type="ORF">BKCO1_3500033</name>
</gene>
<evidence type="ECO:0000313" key="2">
    <source>
        <dbReference type="EMBL" id="OJD32887.1"/>
    </source>
</evidence>
<feature type="compositionally biased region" description="Low complexity" evidence="1">
    <location>
        <begin position="341"/>
        <end position="353"/>
    </location>
</feature>
<dbReference type="Proteomes" id="UP000183809">
    <property type="component" value="Unassembled WGS sequence"/>
</dbReference>
<dbReference type="RefSeq" id="XP_020129147.1">
    <property type="nucleotide sequence ID" value="XM_020274778.1"/>
</dbReference>
<reference evidence="2 3" key="1">
    <citation type="submission" date="2016-10" db="EMBL/GenBank/DDBJ databases">
        <title>Proteomics and genomics reveal pathogen-plant mechanisms compatible with a hemibiotrophic lifestyle of Diplodia corticola.</title>
        <authorList>
            <person name="Fernandes I."/>
            <person name="De Jonge R."/>
            <person name="Van De Peer Y."/>
            <person name="Devreese B."/>
            <person name="Alves A."/>
            <person name="Esteves A.C."/>
        </authorList>
    </citation>
    <scope>NUCLEOTIDE SEQUENCE [LARGE SCALE GENOMIC DNA]</scope>
    <source>
        <strain evidence="2 3">CBS 112549</strain>
    </source>
</reference>
<sequence length="708" mass="77605">MDVRRWLEETKTPGPPASLGSPAGQHAREGAPRDAAKQSSPKRRKSKRPQKHTSSDSSLLRPDRPNGHLQPVTQKRGDGDGARAGQHVASDKVASCCSSELFGSADRSESELYARKPRRKTRPEIYEPKAGRKRRRWNGESRKDRHVPTREKDHRRTRARQSDMAHTFHAKNVAQDRLTLKPNESLGLFKKGRASSPVKGRGLPDLVFSEMRFLQKRSEPVDSRPAAEASRKGKRKGIISVGQEDEISTYFAAQPAALAEKDVDTPTLKPSEHLSGNEQRKPHDGISPSLEPTSSTEAPVDLPNKPYLGFGTRHGGSTNASNASFHIPWSDSGRRNSTAASQRSPRRSLPSQVRSEELNGIQDCSSNAAAKSNHDDEMHLDTSRLVPQEFALPRAAQPRTIVGSRHGVFPEEAQAHPSLQANKLQAESPMPPSSHKHRTEKHCQEITNVSPRQVVLQRKGHTTGTDVNEQRGRYPIRTQTGNRTRHAAPRGAGARDAQSTGNAVMAQDAIEVTSDATRSRALPRSSSPLGKLLRQCDDACYDSAVAYAVPVRRRSDDIDTRCVEGSVGFAHSPSQVKADWTAVPLRRAGGIAERIPMPCHMQAQDAAAASDDYDSGCVVFEDARMPEISADAMESEEYGYMDDAADFYLFRNRIAGGLDGGFCHDADGDYGGSVCDLGRSREQHTGQHGAEEEAGGALTGFWRPHKLY</sequence>